<comment type="caution">
    <text evidence="2">The sequence shown here is derived from an EMBL/GenBank/DDBJ whole genome shotgun (WGS) entry which is preliminary data.</text>
</comment>
<dbReference type="EMBL" id="LYCR01000297">
    <property type="protein sequence ID" value="OGM39139.1"/>
    <property type="molecule type" value="Genomic_DNA"/>
</dbReference>
<feature type="compositionally biased region" description="Polar residues" evidence="1">
    <location>
        <begin position="100"/>
        <end position="115"/>
    </location>
</feature>
<dbReference type="GeneID" id="34455639"/>
<name>A0A1F7ZIK7_9EURO</name>
<feature type="region of interest" description="Disordered" evidence="1">
    <location>
        <begin position="259"/>
        <end position="290"/>
    </location>
</feature>
<sequence length="290" mass="33239">MSSIAQPELAMIRSSTVSLPSHEWPQHDERHYQDRYPQKLKIHLLESWLFARFLSFHRQESSALPIANAQHAQWFQLATNTPQISALREIQYGQLEPPRGTTTRPSLNSGSSTASKKGRKLRFKPAVDSRKVSHETRKAKLEEILQPIINAEDPGSSSILLCWGTSSDSFIFPVKVINSDNENGIWQEINRSWYSHRGWWRKYVPLLRVKAVDIVEISIAGKDQRGITNPILRNRYVGMFTKENIRAQKKELEQTIHDYQPQEYPCSYNPSTGETASDPDPPAIKITFSE</sequence>
<dbReference type="OrthoDB" id="5103744at2759"/>
<feature type="region of interest" description="Disordered" evidence="1">
    <location>
        <begin position="96"/>
        <end position="120"/>
    </location>
</feature>
<dbReference type="AlphaFoldDB" id="A0A1F7ZIK7"/>
<dbReference type="Proteomes" id="UP000179179">
    <property type="component" value="Unassembled WGS sequence"/>
</dbReference>
<gene>
    <name evidence="2" type="ORF">ABOM_012250</name>
</gene>
<keyword evidence="3" id="KW-1185">Reference proteome</keyword>
<proteinExistence type="predicted"/>
<organism evidence="2 3">
    <name type="scientific">Aspergillus bombycis</name>
    <dbReference type="NCBI Taxonomy" id="109264"/>
    <lineage>
        <taxon>Eukaryota</taxon>
        <taxon>Fungi</taxon>
        <taxon>Dikarya</taxon>
        <taxon>Ascomycota</taxon>
        <taxon>Pezizomycotina</taxon>
        <taxon>Eurotiomycetes</taxon>
        <taxon>Eurotiomycetidae</taxon>
        <taxon>Eurotiales</taxon>
        <taxon>Aspergillaceae</taxon>
        <taxon>Aspergillus</taxon>
    </lineage>
</organism>
<accession>A0A1F7ZIK7</accession>
<evidence type="ECO:0000313" key="3">
    <source>
        <dbReference type="Proteomes" id="UP000179179"/>
    </source>
</evidence>
<protein>
    <submittedName>
        <fullName evidence="2">Uncharacterized protein</fullName>
    </submittedName>
</protein>
<evidence type="ECO:0000256" key="1">
    <source>
        <dbReference type="SAM" id="MobiDB-lite"/>
    </source>
</evidence>
<reference evidence="2 3" key="1">
    <citation type="journal article" date="2016" name="Genome Biol. Evol.">
        <title>Draft genome sequence of an aflatoxigenic Aspergillus species, A. bombycis.</title>
        <authorList>
            <person name="Moore G.G."/>
            <person name="Mack B.M."/>
            <person name="Beltz S.B."/>
            <person name="Gilbert M.K."/>
        </authorList>
    </citation>
    <scope>NUCLEOTIDE SEQUENCE [LARGE SCALE GENOMIC DNA]</scope>
    <source>
        <strain evidence="3">NRRL 26010</strain>
    </source>
</reference>
<dbReference type="RefSeq" id="XP_022382857.1">
    <property type="nucleotide sequence ID" value="XM_022539377.1"/>
</dbReference>
<evidence type="ECO:0000313" key="2">
    <source>
        <dbReference type="EMBL" id="OGM39139.1"/>
    </source>
</evidence>